<evidence type="ECO:0000256" key="7">
    <source>
        <dbReference type="ARBA" id="ARBA00023136"/>
    </source>
</evidence>
<dbReference type="EMBL" id="GL945435">
    <property type="protein sequence ID" value="EGO23874.1"/>
    <property type="molecule type" value="Genomic_DNA"/>
</dbReference>
<keyword evidence="7 9" id="KW-0472">Membrane</keyword>
<dbReference type="KEGG" id="sla:SERLADRAFT_470304"/>
<comment type="subcellular location">
    <subcellularLocation>
        <location evidence="1">Membrane</location>
        <topology evidence="1">Multi-pass membrane protein</topology>
    </subcellularLocation>
</comment>
<dbReference type="OrthoDB" id="1077582at2759"/>
<dbReference type="GO" id="GO:0008374">
    <property type="term" value="F:O-acyltransferase activity"/>
    <property type="evidence" value="ECO:0007669"/>
    <property type="project" value="InterPro"/>
</dbReference>
<evidence type="ECO:0000256" key="5">
    <source>
        <dbReference type="ARBA" id="ARBA00022692"/>
    </source>
</evidence>
<organism>
    <name type="scientific">Serpula lacrymans var. lacrymans (strain S7.9)</name>
    <name type="common">Dry rot fungus</name>
    <dbReference type="NCBI Taxonomy" id="578457"/>
    <lineage>
        <taxon>Eukaryota</taxon>
        <taxon>Fungi</taxon>
        <taxon>Dikarya</taxon>
        <taxon>Basidiomycota</taxon>
        <taxon>Agaricomycotina</taxon>
        <taxon>Agaricomycetes</taxon>
        <taxon>Agaricomycetidae</taxon>
        <taxon>Boletales</taxon>
        <taxon>Coniophorineae</taxon>
        <taxon>Serpulaceae</taxon>
        <taxon>Serpula</taxon>
    </lineage>
</organism>
<evidence type="ECO:0000259" key="10">
    <source>
        <dbReference type="Pfam" id="PF13813"/>
    </source>
</evidence>
<sequence>MWSNLFEDLIYSAHDAFRILVPHPHERTPITNKHIPYAIIPFIPFVYMAYLARRPGTYVVRLLLLPLVLVVTLGTSYRFMWTEPRLNVYNWGQCLLAEALAAKAVHYALTREGMLRVGESSPGIRPTVTAPKTSDGQTNGSASHGSKTTSPQISQSCFYDTSELILSMRGLGWKYGVGVHVPKEHKSLERALFLKSTVLSFLQNFLILDFLESMIKLVPGVGTPEGRSIFFHDLPITQRFLLSTAIHVATGSCLLYGFQMIYDLITIIAVGLLQSPPSAWPPIMDHPWSSDSLHIFWAKRWHQVLRQTFIICGGYPGELLGGNFGMVIGTFIGSGLYHEFAIYAMGSGFDYRVPFFFAVQGPLLMFERVWRKVIGRRIGGVYGILWVYFCIIILGQPLVDSWHRRGLGGGMVIPPPLSPARLLFIPFFRDLIEKYIQTLA</sequence>
<reference evidence="11" key="1">
    <citation type="submission" date="2011-04" db="EMBL/GenBank/DDBJ databases">
        <title>Evolution of plant cell wall degrading machinery underlies the functional diversity of forest fungi.</title>
        <authorList>
            <consortium name="US DOE Joint Genome Institute (JGI-PGF)"/>
            <person name="Eastwood D.C."/>
            <person name="Floudas D."/>
            <person name="Binder M."/>
            <person name="Majcherczyk A."/>
            <person name="Schneider P."/>
            <person name="Aerts A."/>
            <person name="Asiegbu F.O."/>
            <person name="Baker S.E."/>
            <person name="Barry K."/>
            <person name="Bendiksby M."/>
            <person name="Blumentritt M."/>
            <person name="Coutinho P.M."/>
            <person name="Cullen D."/>
            <person name="Cullen D."/>
            <person name="Gathman A."/>
            <person name="Goodell B."/>
            <person name="Henrissat B."/>
            <person name="Ihrmark K."/>
            <person name="Kauserud H."/>
            <person name="Kohler A."/>
            <person name="LaButti K."/>
            <person name="Lapidus A."/>
            <person name="Lavin J.L."/>
            <person name="Lee Y.-H."/>
            <person name="Lindquist E."/>
            <person name="Lilly W."/>
            <person name="Lucas S."/>
            <person name="Morin E."/>
            <person name="Murat C."/>
            <person name="Oguiza J.A."/>
            <person name="Park J."/>
            <person name="Pisabarro A.G."/>
            <person name="Riley R."/>
            <person name="Rosling A."/>
            <person name="Salamov A."/>
            <person name="Schmidt O."/>
            <person name="Schmutz J."/>
            <person name="Skrede I."/>
            <person name="Stenlid J."/>
            <person name="Wiebenga A."/>
            <person name="Xie X."/>
            <person name="Kues U."/>
            <person name="Hibbett D.S."/>
            <person name="Hoffmeister D."/>
            <person name="Hogberg N."/>
            <person name="Martin F."/>
            <person name="Grigoriev I.V."/>
            <person name="Watkinson S.C."/>
        </authorList>
    </citation>
    <scope>NUCLEOTIDE SEQUENCE</scope>
    <source>
        <strain evidence="11">S7.9</strain>
    </source>
</reference>
<evidence type="ECO:0000256" key="6">
    <source>
        <dbReference type="ARBA" id="ARBA00022989"/>
    </source>
</evidence>
<dbReference type="HOGENOM" id="CLU_034105_1_0_1"/>
<name>F8NZ54_SERL9</name>
<comment type="pathway">
    <text evidence="2">Secondary metabolite biosynthesis.</text>
</comment>
<dbReference type="Proteomes" id="UP000008064">
    <property type="component" value="Unassembled WGS sequence"/>
</dbReference>
<accession>F8NZ54</accession>
<evidence type="ECO:0000256" key="2">
    <source>
        <dbReference type="ARBA" id="ARBA00005179"/>
    </source>
</evidence>
<protein>
    <recommendedName>
        <fullName evidence="10">Wax synthase domain-containing protein</fullName>
    </recommendedName>
</protein>
<dbReference type="InterPro" id="IPR032805">
    <property type="entry name" value="Wax_synthase_dom"/>
</dbReference>
<evidence type="ECO:0000256" key="3">
    <source>
        <dbReference type="ARBA" id="ARBA00007282"/>
    </source>
</evidence>
<dbReference type="InterPro" id="IPR044851">
    <property type="entry name" value="Wax_synthase"/>
</dbReference>
<evidence type="ECO:0000256" key="4">
    <source>
        <dbReference type="ARBA" id="ARBA00022679"/>
    </source>
</evidence>
<keyword evidence="6 9" id="KW-1133">Transmembrane helix</keyword>
<dbReference type="PANTHER" id="PTHR31595">
    <property type="entry name" value="LONG-CHAIN-ALCOHOL O-FATTY-ACYLTRANSFERASE 3-RELATED"/>
    <property type="match status" value="1"/>
</dbReference>
<feature type="domain" description="Wax synthase" evidence="10">
    <location>
        <begin position="280"/>
        <end position="357"/>
    </location>
</feature>
<comment type="similarity">
    <text evidence="3">Belongs to the wax synthase family.</text>
</comment>
<keyword evidence="4" id="KW-0808">Transferase</keyword>
<evidence type="ECO:0000256" key="9">
    <source>
        <dbReference type="SAM" id="Phobius"/>
    </source>
</evidence>
<dbReference type="Pfam" id="PF13813">
    <property type="entry name" value="MBOAT_2"/>
    <property type="match status" value="1"/>
</dbReference>
<feature type="compositionally biased region" description="Polar residues" evidence="8">
    <location>
        <begin position="130"/>
        <end position="153"/>
    </location>
</feature>
<dbReference type="PANTHER" id="PTHR31595:SF57">
    <property type="entry name" value="OS04G0481900 PROTEIN"/>
    <property type="match status" value="1"/>
</dbReference>
<feature type="region of interest" description="Disordered" evidence="8">
    <location>
        <begin position="118"/>
        <end position="153"/>
    </location>
</feature>
<dbReference type="AlphaFoldDB" id="F8NZ54"/>
<feature type="transmembrane region" description="Helical" evidence="9">
    <location>
        <begin position="35"/>
        <end position="52"/>
    </location>
</feature>
<dbReference type="RefSeq" id="XP_007319636.1">
    <property type="nucleotide sequence ID" value="XM_007319574.1"/>
</dbReference>
<evidence type="ECO:0000256" key="8">
    <source>
        <dbReference type="SAM" id="MobiDB-lite"/>
    </source>
</evidence>
<feature type="transmembrane region" description="Helical" evidence="9">
    <location>
        <begin position="58"/>
        <end position="77"/>
    </location>
</feature>
<dbReference type="GO" id="GO:0016020">
    <property type="term" value="C:membrane"/>
    <property type="evidence" value="ECO:0007669"/>
    <property type="project" value="UniProtKB-SubCell"/>
</dbReference>
<dbReference type="GO" id="GO:0006629">
    <property type="term" value="P:lipid metabolic process"/>
    <property type="evidence" value="ECO:0007669"/>
    <property type="project" value="InterPro"/>
</dbReference>
<feature type="transmembrane region" description="Helical" evidence="9">
    <location>
        <begin position="378"/>
        <end position="399"/>
    </location>
</feature>
<proteinExistence type="inferred from homology"/>
<dbReference type="GeneID" id="18819740"/>
<feature type="transmembrane region" description="Helical" evidence="9">
    <location>
        <begin position="240"/>
        <end position="258"/>
    </location>
</feature>
<gene>
    <name evidence="11" type="ORF">SERLADRAFT_470304</name>
</gene>
<evidence type="ECO:0000256" key="1">
    <source>
        <dbReference type="ARBA" id="ARBA00004141"/>
    </source>
</evidence>
<keyword evidence="5 9" id="KW-0812">Transmembrane</keyword>
<evidence type="ECO:0000313" key="11">
    <source>
        <dbReference type="EMBL" id="EGO23874.1"/>
    </source>
</evidence>